<sequence>MPLASLNAAGFHCCRLLIVPLPSPEECDECNSLYVSNVERNVENMDGDGGETAKKLCDIEKHMFEGKLVLLVDDGKPMKLMREDPTSQEEVAGHFEVSTRGAKVVVGSSVRGDVFVVGSSGEDQVTPIVCEDNIWDANKQ</sequence>
<protein>
    <submittedName>
        <fullName evidence="1">Uncharacterized protein</fullName>
    </submittedName>
</protein>
<evidence type="ECO:0000313" key="2">
    <source>
        <dbReference type="Proteomes" id="UP001151760"/>
    </source>
</evidence>
<dbReference type="Proteomes" id="UP001151760">
    <property type="component" value="Unassembled WGS sequence"/>
</dbReference>
<accession>A0ABQ5EB75</accession>
<organism evidence="1 2">
    <name type="scientific">Tanacetum coccineum</name>
    <dbReference type="NCBI Taxonomy" id="301880"/>
    <lineage>
        <taxon>Eukaryota</taxon>
        <taxon>Viridiplantae</taxon>
        <taxon>Streptophyta</taxon>
        <taxon>Embryophyta</taxon>
        <taxon>Tracheophyta</taxon>
        <taxon>Spermatophyta</taxon>
        <taxon>Magnoliopsida</taxon>
        <taxon>eudicotyledons</taxon>
        <taxon>Gunneridae</taxon>
        <taxon>Pentapetalae</taxon>
        <taxon>asterids</taxon>
        <taxon>campanulids</taxon>
        <taxon>Asterales</taxon>
        <taxon>Asteraceae</taxon>
        <taxon>Asteroideae</taxon>
        <taxon>Anthemideae</taxon>
        <taxon>Anthemidinae</taxon>
        <taxon>Tanacetum</taxon>
    </lineage>
</organism>
<reference evidence="1" key="1">
    <citation type="journal article" date="2022" name="Int. J. Mol. Sci.">
        <title>Draft Genome of Tanacetum Coccineum: Genomic Comparison of Closely Related Tanacetum-Family Plants.</title>
        <authorList>
            <person name="Yamashiro T."/>
            <person name="Shiraishi A."/>
            <person name="Nakayama K."/>
            <person name="Satake H."/>
        </authorList>
    </citation>
    <scope>NUCLEOTIDE SEQUENCE</scope>
</reference>
<keyword evidence="2" id="KW-1185">Reference proteome</keyword>
<reference evidence="1" key="2">
    <citation type="submission" date="2022-01" db="EMBL/GenBank/DDBJ databases">
        <authorList>
            <person name="Yamashiro T."/>
            <person name="Shiraishi A."/>
            <person name="Satake H."/>
            <person name="Nakayama K."/>
        </authorList>
    </citation>
    <scope>NUCLEOTIDE SEQUENCE</scope>
</reference>
<name>A0ABQ5EB75_9ASTR</name>
<dbReference type="EMBL" id="BQNB010016100">
    <property type="protein sequence ID" value="GJT47817.1"/>
    <property type="molecule type" value="Genomic_DNA"/>
</dbReference>
<comment type="caution">
    <text evidence="1">The sequence shown here is derived from an EMBL/GenBank/DDBJ whole genome shotgun (WGS) entry which is preliminary data.</text>
</comment>
<proteinExistence type="predicted"/>
<gene>
    <name evidence="1" type="ORF">Tco_0973974</name>
</gene>
<evidence type="ECO:0000313" key="1">
    <source>
        <dbReference type="EMBL" id="GJT47817.1"/>
    </source>
</evidence>